<organism evidence="10 11">
    <name type="scientific">Alicyclobacillus acidoterrestris (strain ATCC 49025 / DSM 3922 / CIP 106132 / NCIMB 13137 / GD3B)</name>
    <dbReference type="NCBI Taxonomy" id="1356854"/>
    <lineage>
        <taxon>Bacteria</taxon>
        <taxon>Bacillati</taxon>
        <taxon>Bacillota</taxon>
        <taxon>Bacilli</taxon>
        <taxon>Bacillales</taxon>
        <taxon>Alicyclobacillaceae</taxon>
        <taxon>Alicyclobacillus</taxon>
    </lineage>
</organism>
<comment type="cofactor">
    <cofactor evidence="2">
        <name>Mg(2+)</name>
        <dbReference type="ChEBI" id="CHEBI:18420"/>
    </cofactor>
</comment>
<dbReference type="Proteomes" id="UP000829401">
    <property type="component" value="Chromosome"/>
</dbReference>
<dbReference type="PRINTS" id="PR00919">
    <property type="entry name" value="THERMOPTASE"/>
</dbReference>
<evidence type="ECO:0000256" key="1">
    <source>
        <dbReference type="ARBA" id="ARBA00001941"/>
    </source>
</evidence>
<keyword evidence="5 10" id="KW-0031">Aminopeptidase</keyword>
<dbReference type="GO" id="GO:0046872">
    <property type="term" value="F:metal ion binding"/>
    <property type="evidence" value="ECO:0007669"/>
    <property type="project" value="UniProtKB-KW"/>
</dbReference>
<sequence length="409" mass="45772">MPTIKQLEQYADVLIRIGLNIQPGQPLTIRTPIEAAEFVRILTARAYAAGASTVNIDWSDPIIKQIRLKQESEENLQRIPNWVVQKGEEECDNNTAFLTIAAEDPDLLADVDPKKIALYSKAHGAAMKKFMQNFMEDRVSWLVCSIPTAKWATKMFPGDSEEVAVQKMWDAIFDVMRMNEDDPVAAWNAHLDSLEARAKFLNDHHFQRLHYKGPGTDLKVALPKRHFWQAARSVNAQNDWFVANLPTEEVFTLPQRDGVDGVVKSTMPLAYGGVVIEELALTFEHGRIIDYTAKTGYETLKELIETDEGSHFLGEIALVPVDSPISNRNQLFYNTLFDENASCHIAIGKAYPTCLVGGKDMSEEEQYANGANDSITHVDFMIGSAELDIDGETADGSIIPLFRKGNWVI</sequence>
<evidence type="ECO:0000256" key="9">
    <source>
        <dbReference type="ARBA" id="ARBA00023049"/>
    </source>
</evidence>
<evidence type="ECO:0000256" key="2">
    <source>
        <dbReference type="ARBA" id="ARBA00001946"/>
    </source>
</evidence>
<dbReference type="PANTHER" id="PTHR34448">
    <property type="entry name" value="AMINOPEPTIDASE"/>
    <property type="match status" value="1"/>
</dbReference>
<dbReference type="InterPro" id="IPR035097">
    <property type="entry name" value="M29_N-terminal"/>
</dbReference>
<comment type="cofactor">
    <cofactor evidence="1">
        <name>Co(2+)</name>
        <dbReference type="ChEBI" id="CHEBI:48828"/>
    </cofactor>
</comment>
<dbReference type="GO" id="GO:0006508">
    <property type="term" value="P:proteolysis"/>
    <property type="evidence" value="ECO:0007669"/>
    <property type="project" value="UniProtKB-KW"/>
</dbReference>
<keyword evidence="9" id="KW-0482">Metalloprotease</keyword>
<protein>
    <submittedName>
        <fullName evidence="10">Aminopeptidase</fullName>
    </submittedName>
</protein>
<dbReference type="Pfam" id="PF02073">
    <property type="entry name" value="Peptidase_M29"/>
    <property type="match status" value="1"/>
</dbReference>
<evidence type="ECO:0000256" key="6">
    <source>
        <dbReference type="ARBA" id="ARBA00022670"/>
    </source>
</evidence>
<keyword evidence="6" id="KW-0645">Protease</keyword>
<reference evidence="11" key="1">
    <citation type="journal article" date="2022" name="G3 (Bethesda)">
        <title>Unveiling the complete genome sequence of Alicyclobacillus acidoterrestris DSM 3922T, a taint-producing strain.</title>
        <authorList>
            <person name="Leonardo I.C."/>
            <person name="Barreto Crespo M.T."/>
            <person name="Gaspar F.B."/>
        </authorList>
    </citation>
    <scope>NUCLEOTIDE SEQUENCE [LARGE SCALE GENOMIC DNA]</scope>
    <source>
        <strain evidence="11">DSM 3922</strain>
    </source>
</reference>
<dbReference type="AlphaFoldDB" id="T0BEA6"/>
<dbReference type="PANTHER" id="PTHR34448:SF3">
    <property type="entry name" value="AMINOPEPTIDASE AMPS"/>
    <property type="match status" value="1"/>
</dbReference>
<dbReference type="GO" id="GO:0004177">
    <property type="term" value="F:aminopeptidase activity"/>
    <property type="evidence" value="ECO:0007669"/>
    <property type="project" value="UniProtKB-KW"/>
</dbReference>
<dbReference type="SUPFAM" id="SSF144052">
    <property type="entry name" value="Thermophilic metalloprotease-like"/>
    <property type="match status" value="1"/>
</dbReference>
<keyword evidence="7" id="KW-0479">Metal-binding</keyword>
<keyword evidence="8" id="KW-0378">Hydrolase</keyword>
<evidence type="ECO:0000256" key="5">
    <source>
        <dbReference type="ARBA" id="ARBA00022438"/>
    </source>
</evidence>
<accession>T0BEA6</accession>
<dbReference type="EMBL" id="CP080467">
    <property type="protein sequence ID" value="UNO50483.1"/>
    <property type="molecule type" value="Genomic_DNA"/>
</dbReference>
<dbReference type="RefSeq" id="WP_021298189.1">
    <property type="nucleotide sequence ID" value="NZ_AURB01000179.1"/>
</dbReference>
<dbReference type="eggNOG" id="COG2309">
    <property type="taxonomic scope" value="Bacteria"/>
</dbReference>
<evidence type="ECO:0000256" key="3">
    <source>
        <dbReference type="ARBA" id="ARBA00001947"/>
    </source>
</evidence>
<evidence type="ECO:0000256" key="4">
    <source>
        <dbReference type="ARBA" id="ARBA00008236"/>
    </source>
</evidence>
<comment type="cofactor">
    <cofactor evidence="3">
        <name>Zn(2+)</name>
        <dbReference type="ChEBI" id="CHEBI:29105"/>
    </cofactor>
</comment>
<dbReference type="Gene3D" id="3.40.1830.10">
    <property type="entry name" value="Thermophilic metalloprotease (M29)"/>
    <property type="match status" value="1"/>
</dbReference>
<evidence type="ECO:0000313" key="10">
    <source>
        <dbReference type="EMBL" id="UNO50483.1"/>
    </source>
</evidence>
<proteinExistence type="inferred from homology"/>
<name>T0BEA6_ALIAG</name>
<dbReference type="KEGG" id="aaco:K1I37_08505"/>
<accession>A0A9E7CX56</accession>
<gene>
    <name evidence="10" type="ORF">K1I37_08505</name>
</gene>
<dbReference type="InterPro" id="IPR052170">
    <property type="entry name" value="M29_Exopeptidase"/>
</dbReference>
<dbReference type="GO" id="GO:0008237">
    <property type="term" value="F:metallopeptidase activity"/>
    <property type="evidence" value="ECO:0007669"/>
    <property type="project" value="UniProtKB-KW"/>
</dbReference>
<comment type="similarity">
    <text evidence="4">Belongs to the peptidase M29 family.</text>
</comment>
<evidence type="ECO:0000256" key="8">
    <source>
        <dbReference type="ARBA" id="ARBA00022801"/>
    </source>
</evidence>
<dbReference type="InterPro" id="IPR000787">
    <property type="entry name" value="Peptidase_M29"/>
</dbReference>
<evidence type="ECO:0000313" key="11">
    <source>
        <dbReference type="Proteomes" id="UP000829401"/>
    </source>
</evidence>
<keyword evidence="11" id="KW-1185">Reference proteome</keyword>
<dbReference type="OrthoDB" id="9803993at2"/>
<evidence type="ECO:0000256" key="7">
    <source>
        <dbReference type="ARBA" id="ARBA00022723"/>
    </source>
</evidence>